<dbReference type="PRINTS" id="PR00404">
    <property type="entry name" value="MADSDOMAIN"/>
</dbReference>
<dbReference type="InterPro" id="IPR036879">
    <property type="entry name" value="TF_MADSbox_sf"/>
</dbReference>
<evidence type="ECO:0000313" key="7">
    <source>
        <dbReference type="EMBL" id="KHN46003.1"/>
    </source>
</evidence>
<keyword evidence="2" id="KW-0805">Transcription regulation</keyword>
<keyword evidence="4" id="KW-0804">Transcription</keyword>
<protein>
    <submittedName>
        <fullName evidence="7">MADS-box protein AGL24</fullName>
    </submittedName>
</protein>
<evidence type="ECO:0000256" key="1">
    <source>
        <dbReference type="ARBA" id="ARBA00004123"/>
    </source>
</evidence>
<evidence type="ECO:0000256" key="2">
    <source>
        <dbReference type="ARBA" id="ARBA00023015"/>
    </source>
</evidence>
<dbReference type="EMBL" id="KN641577">
    <property type="protein sequence ID" value="KHN46003.1"/>
    <property type="molecule type" value="Genomic_DNA"/>
</dbReference>
<dbReference type="Gene3D" id="3.40.1810.10">
    <property type="entry name" value="Transcription factor, MADS-box"/>
    <property type="match status" value="1"/>
</dbReference>
<comment type="subcellular location">
    <subcellularLocation>
        <location evidence="1">Nucleus</location>
    </subcellularLocation>
</comment>
<gene>
    <name evidence="7" type="ORF">glysoja_049078</name>
</gene>
<feature type="non-terminal residue" evidence="7">
    <location>
        <position position="1"/>
    </location>
</feature>
<dbReference type="SUPFAM" id="SSF55455">
    <property type="entry name" value="SRF-like"/>
    <property type="match status" value="1"/>
</dbReference>
<dbReference type="GO" id="GO:0005634">
    <property type="term" value="C:nucleus"/>
    <property type="evidence" value="ECO:0007669"/>
    <property type="project" value="UniProtKB-SubCell"/>
</dbReference>
<dbReference type="PROSITE" id="PS50066">
    <property type="entry name" value="MADS_BOX_2"/>
    <property type="match status" value="1"/>
</dbReference>
<proteinExistence type="predicted"/>
<organism evidence="7">
    <name type="scientific">Glycine soja</name>
    <name type="common">Wild soybean</name>
    <dbReference type="NCBI Taxonomy" id="3848"/>
    <lineage>
        <taxon>Eukaryota</taxon>
        <taxon>Viridiplantae</taxon>
        <taxon>Streptophyta</taxon>
        <taxon>Embryophyta</taxon>
        <taxon>Tracheophyta</taxon>
        <taxon>Spermatophyta</taxon>
        <taxon>Magnoliopsida</taxon>
        <taxon>eudicotyledons</taxon>
        <taxon>Gunneridae</taxon>
        <taxon>Pentapetalae</taxon>
        <taxon>rosids</taxon>
        <taxon>fabids</taxon>
        <taxon>Fabales</taxon>
        <taxon>Fabaceae</taxon>
        <taxon>Papilionoideae</taxon>
        <taxon>50 kb inversion clade</taxon>
        <taxon>NPAAA clade</taxon>
        <taxon>indigoferoid/millettioid clade</taxon>
        <taxon>Phaseoleae</taxon>
        <taxon>Glycine</taxon>
        <taxon>Glycine subgen. Soja</taxon>
    </lineage>
</organism>
<reference evidence="7" key="1">
    <citation type="submission" date="2014-07" db="EMBL/GenBank/DDBJ databases">
        <title>Identification of a novel salt tolerance gene in wild soybean by whole-genome sequencing.</title>
        <authorList>
            <person name="Lam H.-M."/>
            <person name="Qi X."/>
            <person name="Li M.-W."/>
            <person name="Liu X."/>
            <person name="Xie M."/>
            <person name="Ni M."/>
            <person name="Xu X."/>
        </authorList>
    </citation>
    <scope>NUCLEOTIDE SEQUENCE [LARGE SCALE GENOMIC DNA]</scope>
    <source>
        <tissue evidence="7">Root</tissue>
    </source>
</reference>
<dbReference type="SMART" id="SM00432">
    <property type="entry name" value="MADS"/>
    <property type="match status" value="1"/>
</dbReference>
<keyword evidence="3" id="KW-0238">DNA-binding</keyword>
<dbReference type="GO" id="GO:0003677">
    <property type="term" value="F:DNA binding"/>
    <property type="evidence" value="ECO:0007669"/>
    <property type="project" value="UniProtKB-KW"/>
</dbReference>
<dbReference type="Pfam" id="PF00319">
    <property type="entry name" value="SRF-TF"/>
    <property type="match status" value="1"/>
</dbReference>
<evidence type="ECO:0000259" key="6">
    <source>
        <dbReference type="PROSITE" id="PS50066"/>
    </source>
</evidence>
<feature type="domain" description="MADS-box" evidence="6">
    <location>
        <begin position="1"/>
        <end position="46"/>
    </location>
</feature>
<sequence length="51" mass="5845">SRQVTFSKRSKGFFKKALELSALCDAHIALIVFSTTSKLFEYASSRYIFSY</sequence>
<dbReference type="InterPro" id="IPR050142">
    <property type="entry name" value="MADS-box/MEF2_TF"/>
</dbReference>
<feature type="non-terminal residue" evidence="7">
    <location>
        <position position="51"/>
    </location>
</feature>
<evidence type="ECO:0000256" key="4">
    <source>
        <dbReference type="ARBA" id="ARBA00023163"/>
    </source>
</evidence>
<accession>A0A0B2SMC2</accession>
<dbReference type="GO" id="GO:0046983">
    <property type="term" value="F:protein dimerization activity"/>
    <property type="evidence" value="ECO:0007669"/>
    <property type="project" value="InterPro"/>
</dbReference>
<keyword evidence="5" id="KW-0539">Nucleus</keyword>
<evidence type="ECO:0000256" key="5">
    <source>
        <dbReference type="ARBA" id="ARBA00023242"/>
    </source>
</evidence>
<dbReference type="InterPro" id="IPR002100">
    <property type="entry name" value="TF_MADSbox"/>
</dbReference>
<dbReference type="AlphaFoldDB" id="A0A0B2SMC2"/>
<evidence type="ECO:0000256" key="3">
    <source>
        <dbReference type="ARBA" id="ARBA00023125"/>
    </source>
</evidence>
<dbReference type="Proteomes" id="UP000053555">
    <property type="component" value="Unassembled WGS sequence"/>
</dbReference>
<name>A0A0B2SMC2_GLYSO</name>
<dbReference type="PANTHER" id="PTHR48019">
    <property type="entry name" value="SERUM RESPONSE FACTOR HOMOLOG"/>
    <property type="match status" value="1"/>
</dbReference>